<dbReference type="EMBL" id="CAMXCT020001735">
    <property type="protein sequence ID" value="CAL1145997.1"/>
    <property type="molecule type" value="Genomic_DNA"/>
</dbReference>
<evidence type="ECO:0000313" key="3">
    <source>
        <dbReference type="EMBL" id="CAI3992622.1"/>
    </source>
</evidence>
<reference evidence="4 5" key="2">
    <citation type="submission" date="2024-05" db="EMBL/GenBank/DDBJ databases">
        <authorList>
            <person name="Chen Y."/>
            <person name="Shah S."/>
            <person name="Dougan E. K."/>
            <person name="Thang M."/>
            <person name="Chan C."/>
        </authorList>
    </citation>
    <scope>NUCLEOTIDE SEQUENCE [LARGE SCALE GENOMIC DNA]</scope>
</reference>
<dbReference type="InterPro" id="IPR006683">
    <property type="entry name" value="Thioestr_dom"/>
</dbReference>
<evidence type="ECO:0000259" key="2">
    <source>
        <dbReference type="Pfam" id="PF03061"/>
    </source>
</evidence>
<dbReference type="GO" id="GO:0016787">
    <property type="term" value="F:hydrolase activity"/>
    <property type="evidence" value="ECO:0007669"/>
    <property type="project" value="UniProtKB-KW"/>
</dbReference>
<dbReference type="NCBIfam" id="TIGR00369">
    <property type="entry name" value="unchar_dom_1"/>
    <property type="match status" value="1"/>
</dbReference>
<proteinExistence type="predicted"/>
<sequence>MESSEDFPPSGFKRCLADPYQDHLGPFYYHPEERVMTMRVSSQMCNAIGVLHGGALMSFCDAALFIIAREHTVETTGRTYVTLSMNIDFMGRCREGALVLGGGEVVKVSSDKDLILVQGWAKAGGASGRVLCVFRGMLKFAPKASPSEHKAKARRSKL</sequence>
<dbReference type="EMBL" id="CAMXCT030001735">
    <property type="protein sequence ID" value="CAL4779934.1"/>
    <property type="molecule type" value="Genomic_DNA"/>
</dbReference>
<evidence type="ECO:0000256" key="1">
    <source>
        <dbReference type="ARBA" id="ARBA00022801"/>
    </source>
</evidence>
<dbReference type="InterPro" id="IPR029069">
    <property type="entry name" value="HotDog_dom_sf"/>
</dbReference>
<dbReference type="Pfam" id="PF03061">
    <property type="entry name" value="4HBT"/>
    <property type="match status" value="1"/>
</dbReference>
<accession>A0A9P1CKB7</accession>
<comment type="caution">
    <text evidence="3">The sequence shown here is derived from an EMBL/GenBank/DDBJ whole genome shotgun (WGS) entry which is preliminary data.</text>
</comment>
<dbReference type="Proteomes" id="UP001152797">
    <property type="component" value="Unassembled WGS sequence"/>
</dbReference>
<evidence type="ECO:0000313" key="5">
    <source>
        <dbReference type="Proteomes" id="UP001152797"/>
    </source>
</evidence>
<dbReference type="Gene3D" id="3.10.129.10">
    <property type="entry name" value="Hotdog Thioesterase"/>
    <property type="match status" value="1"/>
</dbReference>
<keyword evidence="5" id="KW-1185">Reference proteome</keyword>
<protein>
    <submittedName>
        <fullName evidence="4">Thioesterase</fullName>
    </submittedName>
</protein>
<gene>
    <name evidence="3" type="ORF">C1SCF055_LOCUS19437</name>
</gene>
<feature type="domain" description="Thioesterase" evidence="2">
    <location>
        <begin position="49"/>
        <end position="110"/>
    </location>
</feature>
<dbReference type="SUPFAM" id="SSF54637">
    <property type="entry name" value="Thioesterase/thiol ester dehydrase-isomerase"/>
    <property type="match status" value="1"/>
</dbReference>
<dbReference type="CDD" id="cd03443">
    <property type="entry name" value="PaaI_thioesterase"/>
    <property type="match status" value="1"/>
</dbReference>
<reference evidence="3" key="1">
    <citation type="submission" date="2022-10" db="EMBL/GenBank/DDBJ databases">
        <authorList>
            <person name="Chen Y."/>
            <person name="Dougan E. K."/>
            <person name="Chan C."/>
            <person name="Rhodes N."/>
            <person name="Thang M."/>
        </authorList>
    </citation>
    <scope>NUCLEOTIDE SEQUENCE</scope>
</reference>
<dbReference type="InterPro" id="IPR003736">
    <property type="entry name" value="PAAI_dom"/>
</dbReference>
<dbReference type="OrthoDB" id="406628at2759"/>
<dbReference type="EMBL" id="CAMXCT010001735">
    <property type="protein sequence ID" value="CAI3992622.1"/>
    <property type="molecule type" value="Genomic_DNA"/>
</dbReference>
<keyword evidence="1" id="KW-0378">Hydrolase</keyword>
<name>A0A9P1CKB7_9DINO</name>
<organism evidence="3">
    <name type="scientific">Cladocopium goreaui</name>
    <dbReference type="NCBI Taxonomy" id="2562237"/>
    <lineage>
        <taxon>Eukaryota</taxon>
        <taxon>Sar</taxon>
        <taxon>Alveolata</taxon>
        <taxon>Dinophyceae</taxon>
        <taxon>Suessiales</taxon>
        <taxon>Symbiodiniaceae</taxon>
        <taxon>Cladocopium</taxon>
    </lineage>
</organism>
<dbReference type="AlphaFoldDB" id="A0A9P1CKB7"/>
<evidence type="ECO:0000313" key="4">
    <source>
        <dbReference type="EMBL" id="CAL4779934.1"/>
    </source>
</evidence>